<organism evidence="4 5">
    <name type="scientific">Candidatus Kuenenbacteria bacterium CG2_30_39_24</name>
    <dbReference type="NCBI Taxonomy" id="1805236"/>
    <lineage>
        <taxon>Bacteria</taxon>
        <taxon>Candidatus Kueneniibacteriota</taxon>
    </lineage>
</organism>
<evidence type="ECO:0008006" key="6">
    <source>
        <dbReference type="Google" id="ProtNLM"/>
    </source>
</evidence>
<evidence type="ECO:0000313" key="5">
    <source>
        <dbReference type="Proteomes" id="UP000183922"/>
    </source>
</evidence>
<dbReference type="AlphaFoldDB" id="A0A1J5FL86"/>
<dbReference type="Pfam" id="PF13439">
    <property type="entry name" value="Glyco_transf_4"/>
    <property type="match status" value="1"/>
</dbReference>
<feature type="domain" description="Glycosyl transferase family 1" evidence="2">
    <location>
        <begin position="175"/>
        <end position="328"/>
    </location>
</feature>
<sequence length="347" mass="40339">MPITIDGSRLLTKNPTGVEVYCQHIIRGLLVKSDDLILYTSRIIFDLPKRNQQILNWPFKKFWSQIRLGFELLIHPPAVFFSPGYVIPWLALFNKKTKKIVTMHDLGFVYTPASYSLFQKWFLKLTTKQAVRYAYKIITPTKATKDDLIKYFNCPEKKIEVTYFGVTLHCHDSLAMTERKKQILYIGRIEEKKNINHLIKAFQIFYQKHPDYQLILAGKPGYGFKNIQYQIANIHYLGYISEEQKKQLLSESSCFVFISKHEGFGFPILEAFDFGLPVVASDIPVLREIGGDACIYVNPDSSEDIARGLETAVETRFIASPYIEKGRKRLKEFDWQKCVEKTWQILI</sequence>
<name>A0A1J5FL86_9BACT</name>
<dbReference type="Gene3D" id="3.40.50.2000">
    <property type="entry name" value="Glycogen Phosphorylase B"/>
    <property type="match status" value="2"/>
</dbReference>
<dbReference type="Pfam" id="PF00534">
    <property type="entry name" value="Glycos_transf_1"/>
    <property type="match status" value="1"/>
</dbReference>
<evidence type="ECO:0000256" key="1">
    <source>
        <dbReference type="ARBA" id="ARBA00022679"/>
    </source>
</evidence>
<proteinExistence type="predicted"/>
<dbReference type="EMBL" id="MNYR01000035">
    <property type="protein sequence ID" value="OIP55792.1"/>
    <property type="molecule type" value="Genomic_DNA"/>
</dbReference>
<dbReference type="PANTHER" id="PTHR46401">
    <property type="entry name" value="GLYCOSYLTRANSFERASE WBBK-RELATED"/>
    <property type="match status" value="1"/>
</dbReference>
<dbReference type="SUPFAM" id="SSF53756">
    <property type="entry name" value="UDP-Glycosyltransferase/glycogen phosphorylase"/>
    <property type="match status" value="1"/>
</dbReference>
<dbReference type="STRING" id="1805236.AUK13_02215"/>
<accession>A0A1J5FL86</accession>
<evidence type="ECO:0000259" key="3">
    <source>
        <dbReference type="Pfam" id="PF13439"/>
    </source>
</evidence>
<dbReference type="InterPro" id="IPR028098">
    <property type="entry name" value="Glyco_trans_4-like_N"/>
</dbReference>
<reference evidence="4 5" key="1">
    <citation type="journal article" date="2016" name="Environ. Microbiol.">
        <title>Genomic resolution of a cold subsurface aquifer community provides metabolic insights for novel microbes adapted to high CO concentrations.</title>
        <authorList>
            <person name="Probst A.J."/>
            <person name="Castelle C.J."/>
            <person name="Singh A."/>
            <person name="Brown C.T."/>
            <person name="Anantharaman K."/>
            <person name="Sharon I."/>
            <person name="Hug L.A."/>
            <person name="Burstein D."/>
            <person name="Emerson J.B."/>
            <person name="Thomas B.C."/>
            <person name="Banfield J.F."/>
        </authorList>
    </citation>
    <scope>NUCLEOTIDE SEQUENCE [LARGE SCALE GENOMIC DNA]</scope>
    <source>
        <strain evidence="4">CG2_30_39_24</strain>
    </source>
</reference>
<keyword evidence="1" id="KW-0808">Transferase</keyword>
<dbReference type="Proteomes" id="UP000183922">
    <property type="component" value="Unassembled WGS sequence"/>
</dbReference>
<protein>
    <recommendedName>
        <fullName evidence="6">Glycosyl transferase family 1 domain-containing protein</fullName>
    </recommendedName>
</protein>
<evidence type="ECO:0000313" key="4">
    <source>
        <dbReference type="EMBL" id="OIP55792.1"/>
    </source>
</evidence>
<comment type="caution">
    <text evidence="4">The sequence shown here is derived from an EMBL/GenBank/DDBJ whole genome shotgun (WGS) entry which is preliminary data.</text>
</comment>
<dbReference type="PANTHER" id="PTHR46401:SF2">
    <property type="entry name" value="GLYCOSYLTRANSFERASE WBBK-RELATED"/>
    <property type="match status" value="1"/>
</dbReference>
<dbReference type="GO" id="GO:0016757">
    <property type="term" value="F:glycosyltransferase activity"/>
    <property type="evidence" value="ECO:0007669"/>
    <property type="project" value="InterPro"/>
</dbReference>
<dbReference type="InterPro" id="IPR001296">
    <property type="entry name" value="Glyco_trans_1"/>
</dbReference>
<evidence type="ECO:0000259" key="2">
    <source>
        <dbReference type="Pfam" id="PF00534"/>
    </source>
</evidence>
<feature type="domain" description="Glycosyltransferase subfamily 4-like N-terminal" evidence="3">
    <location>
        <begin position="17"/>
        <end position="167"/>
    </location>
</feature>
<gene>
    <name evidence="4" type="ORF">AUK13_02215</name>
</gene>
<dbReference type="CDD" id="cd03809">
    <property type="entry name" value="GT4_MtfB-like"/>
    <property type="match status" value="1"/>
</dbReference>